<keyword evidence="4 6" id="KW-0472">Membrane</keyword>
<comment type="subcellular location">
    <subcellularLocation>
        <location evidence="1">Membrane</location>
        <topology evidence="1">Multi-pass membrane protein</topology>
    </subcellularLocation>
</comment>
<evidence type="ECO:0000256" key="4">
    <source>
        <dbReference type="ARBA" id="ARBA00023136"/>
    </source>
</evidence>
<dbReference type="SUPFAM" id="SSF103473">
    <property type="entry name" value="MFS general substrate transporter"/>
    <property type="match status" value="1"/>
</dbReference>
<accession>A0AAD6PBE2</accession>
<feature type="transmembrane region" description="Helical" evidence="6">
    <location>
        <begin position="430"/>
        <end position="448"/>
    </location>
</feature>
<feature type="compositionally biased region" description="Acidic residues" evidence="5">
    <location>
        <begin position="459"/>
        <end position="469"/>
    </location>
</feature>
<keyword evidence="3 6" id="KW-1133">Transmembrane helix</keyword>
<keyword evidence="2 6" id="KW-0812">Transmembrane</keyword>
<dbReference type="PANTHER" id="PTHR24064">
    <property type="entry name" value="SOLUTE CARRIER FAMILY 22 MEMBER"/>
    <property type="match status" value="1"/>
</dbReference>
<dbReference type="GO" id="GO:0022857">
    <property type="term" value="F:transmembrane transporter activity"/>
    <property type="evidence" value="ECO:0007669"/>
    <property type="project" value="InterPro"/>
</dbReference>
<feature type="transmembrane region" description="Helical" evidence="6">
    <location>
        <begin position="69"/>
        <end position="88"/>
    </location>
</feature>
<evidence type="ECO:0000256" key="5">
    <source>
        <dbReference type="SAM" id="MobiDB-lite"/>
    </source>
</evidence>
<proteinExistence type="predicted"/>
<dbReference type="Gene3D" id="1.20.1250.20">
    <property type="entry name" value="MFS general substrate transporter like domains"/>
    <property type="match status" value="1"/>
</dbReference>
<comment type="caution">
    <text evidence="8">The sequence shown here is derived from an EMBL/GenBank/DDBJ whole genome shotgun (WGS) entry which is preliminary data.</text>
</comment>
<gene>
    <name evidence="8" type="ORF">OIU84_025067</name>
</gene>
<organism evidence="8 9">
    <name type="scientific">Salix udensis</name>
    <dbReference type="NCBI Taxonomy" id="889485"/>
    <lineage>
        <taxon>Eukaryota</taxon>
        <taxon>Viridiplantae</taxon>
        <taxon>Streptophyta</taxon>
        <taxon>Embryophyta</taxon>
        <taxon>Tracheophyta</taxon>
        <taxon>Spermatophyta</taxon>
        <taxon>Magnoliopsida</taxon>
        <taxon>eudicotyledons</taxon>
        <taxon>Gunneridae</taxon>
        <taxon>Pentapetalae</taxon>
        <taxon>rosids</taxon>
        <taxon>fabids</taxon>
        <taxon>Malpighiales</taxon>
        <taxon>Salicaceae</taxon>
        <taxon>Saliceae</taxon>
        <taxon>Salix</taxon>
    </lineage>
</organism>
<dbReference type="InterPro" id="IPR036259">
    <property type="entry name" value="MFS_trans_sf"/>
</dbReference>
<evidence type="ECO:0000256" key="1">
    <source>
        <dbReference type="ARBA" id="ARBA00004141"/>
    </source>
</evidence>
<dbReference type="InterPro" id="IPR020846">
    <property type="entry name" value="MFS_dom"/>
</dbReference>
<protein>
    <recommendedName>
        <fullName evidence="7">Major facilitator superfamily (MFS) profile domain-containing protein</fullName>
    </recommendedName>
</protein>
<reference evidence="8 9" key="1">
    <citation type="journal article" date="2023" name="Int. J. Mol. Sci.">
        <title>De Novo Assembly and Annotation of 11 Diverse Shrub Willow (Salix) Genomes Reveals Novel Gene Organization in Sex-Linked Regions.</title>
        <authorList>
            <person name="Hyden B."/>
            <person name="Feng K."/>
            <person name="Yates T.B."/>
            <person name="Jawdy S."/>
            <person name="Cereghino C."/>
            <person name="Smart L.B."/>
            <person name="Muchero W."/>
        </authorList>
    </citation>
    <scope>NUCLEOTIDE SEQUENCE [LARGE SCALE GENOMIC DNA]</scope>
    <source>
        <tissue evidence="8">Shoot tip</tissue>
    </source>
</reference>
<evidence type="ECO:0000256" key="6">
    <source>
        <dbReference type="SAM" id="Phobius"/>
    </source>
</evidence>
<dbReference type="Proteomes" id="UP001162972">
    <property type="component" value="Chromosome 16"/>
</dbReference>
<keyword evidence="9" id="KW-1185">Reference proteome</keyword>
<feature type="transmembrane region" description="Helical" evidence="6">
    <location>
        <begin position="100"/>
        <end position="119"/>
    </location>
</feature>
<evidence type="ECO:0000256" key="3">
    <source>
        <dbReference type="ARBA" id="ARBA00022989"/>
    </source>
</evidence>
<dbReference type="GO" id="GO:0016020">
    <property type="term" value="C:membrane"/>
    <property type="evidence" value="ECO:0007669"/>
    <property type="project" value="UniProtKB-SubCell"/>
</dbReference>
<dbReference type="PROSITE" id="PS50850">
    <property type="entry name" value="MFS"/>
    <property type="match status" value="1"/>
</dbReference>
<feature type="region of interest" description="Disordered" evidence="5">
    <location>
        <begin position="458"/>
        <end position="483"/>
    </location>
</feature>
<dbReference type="EMBL" id="JAPFFJ010000006">
    <property type="protein sequence ID" value="KAJ6424212.1"/>
    <property type="molecule type" value="Genomic_DNA"/>
</dbReference>
<evidence type="ECO:0000259" key="7">
    <source>
        <dbReference type="PROSITE" id="PS50850"/>
    </source>
</evidence>
<feature type="domain" description="Major facilitator superfamily (MFS) profile" evidence="7">
    <location>
        <begin position="24"/>
        <end position="483"/>
    </location>
</feature>
<feature type="transmembrane region" description="Helical" evidence="6">
    <location>
        <begin position="388"/>
        <end position="410"/>
    </location>
</feature>
<dbReference type="CDD" id="cd17364">
    <property type="entry name" value="MFS_PhT"/>
    <property type="match status" value="1"/>
</dbReference>
<dbReference type="InterPro" id="IPR005828">
    <property type="entry name" value="MFS_sugar_transport-like"/>
</dbReference>
<feature type="transmembrane region" description="Helical" evidence="6">
    <location>
        <begin position="345"/>
        <end position="367"/>
    </location>
</feature>
<evidence type="ECO:0000256" key="2">
    <source>
        <dbReference type="ARBA" id="ARBA00022692"/>
    </source>
</evidence>
<dbReference type="Pfam" id="PF00083">
    <property type="entry name" value="Sugar_tr"/>
    <property type="match status" value="2"/>
</dbReference>
<sequence>MAGNQLGVLNALDVAKTQWYHFTAIIIAGMGFFTDAYDLFSISLVTKLLGRIYYHVDGAEKPGNLPPNVAAAVNGVAFCGTLAGQLFFGWLGDKLGRKHVYGMTLMLMVISSIASGLSFGHSAKGVIATLCFFRFWLGFGIGVFAMQGFGILTGGIVALIVSAAFDHAFHAPSYELNPVASTVPEADYVWRIILMFGSVPAAMTYYWRMKMPETARYTALVAKNAKQAASDMSKVLQVDLLAEENRVEHESSNSFGLFTKKFARRHGLHLLGTSVCWFLLDIGYYSSNLFQKDIFSSIGWIPPAKTMNAIHEVYLVARAQTLIALCGTVPGYWFTVALIDYIGRFAIQLMGFFFMTVFMFALAIPYHHWTKRSNRIGFLVMLRSTCHGISAAAGKAGAIVGAFGFLYAAQSTDPSQTDAGYPPGIGVKKSLIVLGVVNFFGILFTLLVPEAKGKSLEEISGENEDEDAVQDQQQAASVRTLPL</sequence>
<feature type="transmembrane region" description="Helical" evidence="6">
    <location>
        <begin position="188"/>
        <end position="207"/>
    </location>
</feature>
<feature type="transmembrane region" description="Helical" evidence="6">
    <location>
        <begin position="315"/>
        <end position="339"/>
    </location>
</feature>
<name>A0AAD6PBE2_9ROSI</name>
<evidence type="ECO:0000313" key="8">
    <source>
        <dbReference type="EMBL" id="KAJ6424212.1"/>
    </source>
</evidence>
<evidence type="ECO:0000313" key="9">
    <source>
        <dbReference type="Proteomes" id="UP001162972"/>
    </source>
</evidence>
<dbReference type="AlphaFoldDB" id="A0AAD6PBE2"/>